<reference evidence="7" key="5">
    <citation type="submission" date="2018-11" db="EMBL/GenBank/DDBJ databases">
        <title>Characterization of plant carbon substrate utilization by Auxenochlorella protothecoides.</title>
        <authorList>
            <person name="Vogler B.W."/>
            <person name="Starkenburg S.R."/>
            <person name="Sudasinghe N."/>
            <person name="Schambach J.Y."/>
            <person name="Rollin J.A."/>
            <person name="Pattathil S."/>
            <person name="Barry A.N."/>
        </authorList>
    </citation>
    <scope>NUCLEOTIDE SEQUENCE [LARGE SCALE GENOMIC DNA]</scope>
    <source>
        <strain evidence="7">UTEX 25</strain>
    </source>
</reference>
<organism evidence="6 8">
    <name type="scientific">Auxenochlorella protothecoides</name>
    <name type="common">Green microalga</name>
    <name type="synonym">Chlorella protothecoides</name>
    <dbReference type="NCBI Taxonomy" id="3075"/>
    <lineage>
        <taxon>Eukaryota</taxon>
        <taxon>Viridiplantae</taxon>
        <taxon>Chlorophyta</taxon>
        <taxon>core chlorophytes</taxon>
        <taxon>Trebouxiophyceae</taxon>
        <taxon>Chlorellales</taxon>
        <taxon>Chlorellaceae</taxon>
        <taxon>Auxenochlorella</taxon>
    </lineage>
</organism>
<dbReference type="Gene3D" id="1.10.246.60">
    <property type="entry name" value="Eukaryotic translation initiation factor 3 like domains"/>
    <property type="match status" value="1"/>
</dbReference>
<gene>
    <name evidence="7" type="ORF">APUTEX25_002587</name>
    <name evidence="6" type="ORF">F751_5199</name>
    <name evidence="5" type="ORF">g.4202</name>
</gene>
<reference evidence="9" key="3">
    <citation type="journal article" date="2018" name="Algal Res.">
        <title>Characterization of plant carbon substrate utilization by Auxenochlorella protothecoides.</title>
        <authorList>
            <person name="Vogler B.W."/>
            <person name="Starkenburg S.R."/>
            <person name="Sudasinghe N."/>
            <person name="Schambach J.Y."/>
            <person name="Rollin J.A."/>
            <person name="Pattathil S."/>
            <person name="Barry A.N."/>
        </authorList>
    </citation>
    <scope>NUCLEOTIDE SEQUENCE [LARGE SCALE GENOMIC DNA]</scope>
    <source>
        <strain evidence="9">UTEX 25</strain>
    </source>
</reference>
<protein>
    <submittedName>
        <fullName evidence="6">Eukaryotic translation initiation factor 3 subunit J</fullName>
    </submittedName>
</protein>
<accession>A0A087SQT4</accession>
<keyword evidence="3" id="KW-0648">Protein biosynthesis</keyword>
<evidence type="ECO:0000256" key="1">
    <source>
        <dbReference type="ARBA" id="ARBA00022490"/>
    </source>
</evidence>
<reference evidence="6 8" key="1">
    <citation type="journal article" date="2014" name="BMC Genomics">
        <title>Oil accumulation mechanisms of the oleaginous microalga Chlorella protothecoides revealed through its genome, transcriptomes, and proteomes.</title>
        <authorList>
            <person name="Gao C."/>
            <person name="Wang Y."/>
            <person name="Shen Y."/>
            <person name="Yan D."/>
            <person name="He X."/>
            <person name="Dai J."/>
            <person name="Wu Q."/>
        </authorList>
    </citation>
    <scope>NUCLEOTIDE SEQUENCE [LARGE SCALE GENOMIC DNA]</scope>
    <source>
        <strain evidence="6 8">0710</strain>
    </source>
</reference>
<dbReference type="eggNOG" id="KOG4813">
    <property type="taxonomic scope" value="Eukaryota"/>
</dbReference>
<evidence type="ECO:0000256" key="2">
    <source>
        <dbReference type="ARBA" id="ARBA00022540"/>
    </source>
</evidence>
<dbReference type="InterPro" id="IPR013906">
    <property type="entry name" value="eIF3j"/>
</dbReference>
<name>A0A087SQT4_AUXPR</name>
<dbReference type="OrthoDB" id="20381at2759"/>
<dbReference type="STRING" id="3075.A0A087SQT4"/>
<evidence type="ECO:0000256" key="3">
    <source>
        <dbReference type="ARBA" id="ARBA00022917"/>
    </source>
</evidence>
<feature type="compositionally biased region" description="Low complexity" evidence="4">
    <location>
        <begin position="182"/>
        <end position="194"/>
    </location>
</feature>
<dbReference type="InterPro" id="IPR023194">
    <property type="entry name" value="eIF3-like_dom_sf"/>
</dbReference>
<dbReference type="GO" id="GO:0003743">
    <property type="term" value="F:translation initiation factor activity"/>
    <property type="evidence" value="ECO:0007669"/>
    <property type="project" value="UniProtKB-KW"/>
</dbReference>
<keyword evidence="2 6" id="KW-0396">Initiation factor</keyword>
<feature type="compositionally biased region" description="Acidic residues" evidence="4">
    <location>
        <begin position="1"/>
        <end position="13"/>
    </location>
</feature>
<reference evidence="5" key="2">
    <citation type="submission" date="2015-08" db="EMBL/GenBank/DDBJ databases">
        <authorList>
            <person name="Babu N.S."/>
            <person name="Beckwith C.J."/>
            <person name="Beseler K.G."/>
            <person name="Brison A."/>
            <person name="Carone J.V."/>
            <person name="Caskin T.P."/>
            <person name="Diamond M."/>
            <person name="Durham M.E."/>
            <person name="Foxe J.M."/>
            <person name="Go M."/>
            <person name="Henderson B.A."/>
            <person name="Jones I.B."/>
            <person name="McGettigan J.A."/>
            <person name="Micheletti S.J."/>
            <person name="Nasrallah M.E."/>
            <person name="Ortiz D."/>
            <person name="Piller C.R."/>
            <person name="Privatt S.R."/>
            <person name="Schneider S.L."/>
            <person name="Sharp S."/>
            <person name="Smith T.C."/>
            <person name="Stanton J.D."/>
            <person name="Ullery H.E."/>
            <person name="Wilson R.J."/>
            <person name="Serrano M.G."/>
            <person name="Buck G."/>
            <person name="Lee V."/>
            <person name="Wang Y."/>
            <person name="Carvalho R."/>
            <person name="Voegtly L."/>
            <person name="Shi R."/>
            <person name="Duckworth R."/>
            <person name="Johnson A."/>
            <person name="Loviza R."/>
            <person name="Walstead R."/>
            <person name="Shah Z."/>
            <person name="Kiflezghi M."/>
            <person name="Wade K."/>
            <person name="Ball S.L."/>
            <person name="Bradley K.W."/>
            <person name="Asai D.J."/>
            <person name="Bowman C.A."/>
            <person name="Russell D.A."/>
            <person name="Pope W.H."/>
            <person name="Jacobs-Sera D."/>
            <person name="Hendrix R.W."/>
            <person name="Hatfull G.F."/>
        </authorList>
    </citation>
    <scope>NUCLEOTIDE SEQUENCE</scope>
</reference>
<dbReference type="PANTHER" id="PTHR21681:SF0">
    <property type="entry name" value="EUKARYOTIC TRANSLATION INITIATION FACTOR 3 SUBUNIT J"/>
    <property type="match status" value="1"/>
</dbReference>
<dbReference type="Proteomes" id="UP000279271">
    <property type="component" value="Unassembled WGS sequence"/>
</dbReference>
<evidence type="ECO:0000313" key="5">
    <source>
        <dbReference type="EMBL" id="JAT74268.1"/>
    </source>
</evidence>
<evidence type="ECO:0000313" key="9">
    <source>
        <dbReference type="Proteomes" id="UP000279271"/>
    </source>
</evidence>
<reference evidence="7" key="4">
    <citation type="submission" date="2018-10" db="EMBL/GenBank/DDBJ databases">
        <authorList>
            <person name="Hovde B."/>
            <person name="Zhang X."/>
        </authorList>
    </citation>
    <scope>NUCLEOTIDE SEQUENCE [LARGE SCALE GENOMIC DNA]</scope>
    <source>
        <strain evidence="7">UTEX 25</strain>
    </source>
</reference>
<feature type="region of interest" description="Disordered" evidence="4">
    <location>
        <begin position="178"/>
        <end position="207"/>
    </location>
</feature>
<evidence type="ECO:0000313" key="7">
    <source>
        <dbReference type="EMBL" id="RMZ54010.1"/>
    </source>
</evidence>
<dbReference type="EMBL" id="QOKY01000184">
    <property type="protein sequence ID" value="RMZ54010.1"/>
    <property type="molecule type" value="Genomic_DNA"/>
</dbReference>
<dbReference type="GO" id="GO:0005852">
    <property type="term" value="C:eukaryotic translation initiation factor 3 complex"/>
    <property type="evidence" value="ECO:0007669"/>
    <property type="project" value="InterPro"/>
</dbReference>
<dbReference type="GeneID" id="23616590"/>
<keyword evidence="8" id="KW-1185">Reference proteome</keyword>
<dbReference type="EMBL" id="GDKF01004354">
    <property type="protein sequence ID" value="JAT74268.1"/>
    <property type="molecule type" value="Transcribed_RNA"/>
</dbReference>
<keyword evidence="1" id="KW-0963">Cytoplasm</keyword>
<dbReference type="KEGG" id="apro:F751_5199"/>
<dbReference type="PANTHER" id="PTHR21681">
    <property type="entry name" value="EUKARYOTIC TRANSLATION INITIATION FACTOR 3 SUBUNIT J"/>
    <property type="match status" value="1"/>
</dbReference>
<evidence type="ECO:0000313" key="8">
    <source>
        <dbReference type="Proteomes" id="UP000028924"/>
    </source>
</evidence>
<dbReference type="Pfam" id="PF08597">
    <property type="entry name" value="eIF3_subunit"/>
    <property type="match status" value="1"/>
</dbReference>
<sequence length="222" mass="24305">MGDSWEDWDDEEAVPVVPVPGSTLAAADINSKFAGEDEEEEAPKWKANVPKPQAKAKKMSKYDESKGLRSAADEGPLDDPIAEKLRLQRLVEESDYQNAMELFGTVRDLDGFVPKSAKDFEEYAASIVAKYLLPHASNSNYKTLLKQLFRKALTPLTATDTKDVETSVAGVRSEKLKEEKAATAGKKATKKGSLNVGRSGGTAGLDDYVYDDVGVDEDYDFM</sequence>
<evidence type="ECO:0000313" key="6">
    <source>
        <dbReference type="EMBL" id="KFM28088.1"/>
    </source>
</evidence>
<dbReference type="AlphaFoldDB" id="A0A087SQT4"/>
<dbReference type="Proteomes" id="UP000028924">
    <property type="component" value="Unassembled WGS sequence"/>
</dbReference>
<dbReference type="EMBL" id="KL662162">
    <property type="protein sequence ID" value="KFM28088.1"/>
    <property type="molecule type" value="Genomic_DNA"/>
</dbReference>
<dbReference type="RefSeq" id="XP_011401100.1">
    <property type="nucleotide sequence ID" value="XM_011402798.1"/>
</dbReference>
<proteinExistence type="predicted"/>
<feature type="region of interest" description="Disordered" evidence="4">
    <location>
        <begin position="1"/>
        <end position="79"/>
    </location>
</feature>
<evidence type="ECO:0000256" key="4">
    <source>
        <dbReference type="SAM" id="MobiDB-lite"/>
    </source>
</evidence>